<name>A0A7J7LNZ1_9MAGN</name>
<keyword evidence="2" id="KW-1185">Reference proteome</keyword>
<dbReference type="EMBL" id="JACGCM010002131">
    <property type="protein sequence ID" value="KAF6144385.1"/>
    <property type="molecule type" value="Genomic_DNA"/>
</dbReference>
<protein>
    <submittedName>
        <fullName evidence="1">Uncharacterized protein</fullName>
    </submittedName>
</protein>
<accession>A0A7J7LNZ1</accession>
<reference evidence="1 2" key="1">
    <citation type="journal article" date="2020" name="IScience">
        <title>Genome Sequencing of the Endangered Kingdonia uniflora (Circaeasteraceae, Ranunculales) Reveals Potential Mechanisms of Evolutionary Specialization.</title>
        <authorList>
            <person name="Sun Y."/>
            <person name="Deng T."/>
            <person name="Zhang A."/>
            <person name="Moore M.J."/>
            <person name="Landis J.B."/>
            <person name="Lin N."/>
            <person name="Zhang H."/>
            <person name="Zhang X."/>
            <person name="Huang J."/>
            <person name="Zhang X."/>
            <person name="Sun H."/>
            <person name="Wang H."/>
        </authorList>
    </citation>
    <scope>NUCLEOTIDE SEQUENCE [LARGE SCALE GENOMIC DNA]</scope>
    <source>
        <strain evidence="1">TB1705</strain>
        <tissue evidence="1">Leaf</tissue>
    </source>
</reference>
<dbReference type="AlphaFoldDB" id="A0A7J7LNZ1"/>
<comment type="caution">
    <text evidence="1">The sequence shown here is derived from an EMBL/GenBank/DDBJ whole genome shotgun (WGS) entry which is preliminary data.</text>
</comment>
<sequence>MTTSTTMATTALQTRKNCVTPILNPVINFIVEELFDFSNDDGVIGDETFGESNESSPTATTVIGSCNSSNFNADTA</sequence>
<evidence type="ECO:0000313" key="1">
    <source>
        <dbReference type="EMBL" id="KAF6144385.1"/>
    </source>
</evidence>
<dbReference type="Proteomes" id="UP000541444">
    <property type="component" value="Unassembled WGS sequence"/>
</dbReference>
<gene>
    <name evidence="1" type="ORF">GIB67_024612</name>
</gene>
<evidence type="ECO:0000313" key="2">
    <source>
        <dbReference type="Proteomes" id="UP000541444"/>
    </source>
</evidence>
<organism evidence="1 2">
    <name type="scientific">Kingdonia uniflora</name>
    <dbReference type="NCBI Taxonomy" id="39325"/>
    <lineage>
        <taxon>Eukaryota</taxon>
        <taxon>Viridiplantae</taxon>
        <taxon>Streptophyta</taxon>
        <taxon>Embryophyta</taxon>
        <taxon>Tracheophyta</taxon>
        <taxon>Spermatophyta</taxon>
        <taxon>Magnoliopsida</taxon>
        <taxon>Ranunculales</taxon>
        <taxon>Circaeasteraceae</taxon>
        <taxon>Kingdonia</taxon>
    </lineage>
</organism>
<proteinExistence type="predicted"/>
<dbReference type="OrthoDB" id="2162994at2759"/>